<accession>A0A931AV98</accession>
<dbReference type="SMART" id="SM00926">
    <property type="entry name" value="Molybdop_Fe4S4"/>
    <property type="match status" value="1"/>
</dbReference>
<evidence type="ECO:0000313" key="11">
    <source>
        <dbReference type="EMBL" id="MBF8437319.1"/>
    </source>
</evidence>
<dbReference type="Gene3D" id="3.40.228.10">
    <property type="entry name" value="Dimethylsulfoxide Reductase, domain 2"/>
    <property type="match status" value="1"/>
</dbReference>
<feature type="domain" description="4Fe-4S Mo/W bis-MGD-type" evidence="10">
    <location>
        <begin position="40"/>
        <end position="96"/>
    </location>
</feature>
<dbReference type="EMBL" id="JADPIE010000005">
    <property type="protein sequence ID" value="MBF8437319.1"/>
    <property type="molecule type" value="Genomic_DNA"/>
</dbReference>
<dbReference type="PROSITE" id="PS00490">
    <property type="entry name" value="MOLYBDOPTERIN_PROK_2"/>
    <property type="match status" value="1"/>
</dbReference>
<dbReference type="PANTHER" id="PTHR43742:SF9">
    <property type="entry name" value="TETRATHIONATE REDUCTASE SUBUNIT A"/>
    <property type="match status" value="1"/>
</dbReference>
<proteinExistence type="inferred from homology"/>
<keyword evidence="6" id="KW-0732">Signal</keyword>
<dbReference type="Pfam" id="PF01568">
    <property type="entry name" value="Molydop_binding"/>
    <property type="match status" value="1"/>
</dbReference>
<dbReference type="Gene3D" id="2.20.25.90">
    <property type="entry name" value="ADC-like domains"/>
    <property type="match status" value="1"/>
</dbReference>
<protein>
    <submittedName>
        <fullName evidence="11">Molybdopterin-dependent oxidoreductase</fullName>
    </submittedName>
</protein>
<evidence type="ECO:0000256" key="1">
    <source>
        <dbReference type="ARBA" id="ARBA00001942"/>
    </source>
</evidence>
<dbReference type="SUPFAM" id="SSF50692">
    <property type="entry name" value="ADC-like"/>
    <property type="match status" value="1"/>
</dbReference>
<dbReference type="InterPro" id="IPR006657">
    <property type="entry name" value="MoPterin_dinucl-bd_dom"/>
</dbReference>
<dbReference type="Gene3D" id="3.30.2070.10">
    <property type="entry name" value="Formate dehydrogenase/DMSO reductase"/>
    <property type="match status" value="1"/>
</dbReference>
<dbReference type="AlphaFoldDB" id="A0A931AV98"/>
<evidence type="ECO:0000256" key="3">
    <source>
        <dbReference type="ARBA" id="ARBA00022485"/>
    </source>
</evidence>
<dbReference type="InterPro" id="IPR006311">
    <property type="entry name" value="TAT_signal"/>
</dbReference>
<evidence type="ECO:0000256" key="5">
    <source>
        <dbReference type="ARBA" id="ARBA00022723"/>
    </source>
</evidence>
<dbReference type="GO" id="GO:0016491">
    <property type="term" value="F:oxidoreductase activity"/>
    <property type="evidence" value="ECO:0007669"/>
    <property type="project" value="UniProtKB-KW"/>
</dbReference>
<dbReference type="InterPro" id="IPR006655">
    <property type="entry name" value="Mopterin_OxRdtase_prok_CS"/>
</dbReference>
<dbReference type="InterPro" id="IPR009010">
    <property type="entry name" value="Asp_de-COase-like_dom_sf"/>
</dbReference>
<evidence type="ECO:0000256" key="9">
    <source>
        <dbReference type="ARBA" id="ARBA00023014"/>
    </source>
</evidence>
<dbReference type="GO" id="GO:0043546">
    <property type="term" value="F:molybdopterin cofactor binding"/>
    <property type="evidence" value="ECO:0007669"/>
    <property type="project" value="InterPro"/>
</dbReference>
<dbReference type="PROSITE" id="PS00932">
    <property type="entry name" value="MOLYBDOPTERIN_PROK_3"/>
    <property type="match status" value="1"/>
</dbReference>
<organism evidence="11 12">
    <name type="scientific">Halonatronomonas betaini</name>
    <dbReference type="NCBI Taxonomy" id="2778430"/>
    <lineage>
        <taxon>Bacteria</taxon>
        <taxon>Bacillati</taxon>
        <taxon>Bacillota</taxon>
        <taxon>Clostridia</taxon>
        <taxon>Halanaerobiales</taxon>
        <taxon>Halarsenatibacteraceae</taxon>
        <taxon>Halonatronomonas</taxon>
    </lineage>
</organism>
<keyword evidence="12" id="KW-1185">Reference proteome</keyword>
<dbReference type="PROSITE" id="PS51318">
    <property type="entry name" value="TAT"/>
    <property type="match status" value="1"/>
</dbReference>
<dbReference type="PROSITE" id="PS51669">
    <property type="entry name" value="4FE4S_MOW_BIS_MGD"/>
    <property type="match status" value="1"/>
</dbReference>
<evidence type="ECO:0000256" key="8">
    <source>
        <dbReference type="ARBA" id="ARBA00023004"/>
    </source>
</evidence>
<dbReference type="RefSeq" id="WP_270454290.1">
    <property type="nucleotide sequence ID" value="NZ_JADPIE010000005.1"/>
</dbReference>
<dbReference type="SUPFAM" id="SSF53706">
    <property type="entry name" value="Formate dehydrogenase/DMSO reductase, domains 1-3"/>
    <property type="match status" value="1"/>
</dbReference>
<reference evidence="11" key="1">
    <citation type="submission" date="2020-11" db="EMBL/GenBank/DDBJ databases">
        <title>Halonatronomonas betainensis gen. nov., sp. nov. a novel haloalkaliphilic representative of the family Halanaerobiacae capable of betaine degradation.</title>
        <authorList>
            <person name="Boltyanskaya Y."/>
            <person name="Kevbrin V."/>
            <person name="Detkova E."/>
            <person name="Grouzdev D.S."/>
            <person name="Koziaeva V."/>
            <person name="Zhilina T."/>
        </authorList>
    </citation>
    <scope>NUCLEOTIDE SEQUENCE</scope>
    <source>
        <strain evidence="11">Z-7014</strain>
    </source>
</reference>
<comment type="cofactor">
    <cofactor evidence="1">
        <name>Mo-bis(molybdopterin guanine dinucleotide)</name>
        <dbReference type="ChEBI" id="CHEBI:60539"/>
    </cofactor>
</comment>
<dbReference type="Gene3D" id="3.40.50.740">
    <property type="match status" value="1"/>
</dbReference>
<keyword evidence="5" id="KW-0479">Metal-binding</keyword>
<keyword evidence="9" id="KW-0411">Iron-sulfur</keyword>
<dbReference type="PANTHER" id="PTHR43742">
    <property type="entry name" value="TRIMETHYLAMINE-N-OXIDE REDUCTASE"/>
    <property type="match status" value="1"/>
</dbReference>
<keyword evidence="3" id="KW-0004">4Fe-4S</keyword>
<dbReference type="InterPro" id="IPR006656">
    <property type="entry name" value="Mopterin_OxRdtase"/>
</dbReference>
<evidence type="ECO:0000256" key="4">
    <source>
        <dbReference type="ARBA" id="ARBA00022505"/>
    </source>
</evidence>
<sequence length="727" mass="81181">MKLTRRKLIKKSGQIAGALALSLKGFNFFDWSAEAQEADIKKYPTLCNTCGSQCGAWAYVKNGRVWKVEGHEDNAKSLGKLCARSHGGLRWVYDSDRIKQPLKRVGEGEFEEISWEQAYTEISEKLNDIIGEYGPGALAFGHYPRSTGTFYIGRFMDALNASTVCTHATSCNAARTTGFVYSMGGVPHADMGNSNYVVLIGRNHGGGIRTDQNKKVSKALSGDTEVICVDPRQNDVAKLADKWVPVKPGTDLAMVLAMSREIIENDLYDEEFVNEHSVGFEEFAESLSEYTPEWAEDICDVPADTIREMARGLGENRPKSMVHPGWGGGFGALYANSDETARAISCLNALLGNINEEGGLIFYPAPELGQLDNNKYPAPEAPNTRRTDGVGVIDEYPLAGSYGLPHYLMEKSKEGRLKSMFIRHHNPVRNFPDYEHMAEGFRNLELSVVFEINMTETAMLADYILPECSYMEREEMINAEAGPIPTIGMRTQVIPKVYEKTKSFDEIITELAHYLDVGHYFEFTLDDLNEALLEPYDITLDEFKEIGSMRVETDSPYGNKNLNTRSGDFEFYSEVYDHVGQPGIVGWQEPGVGLEEEENQFRFITGKEGFHSHSATANIDILAQITKDYDTNRLWINKQVADEMGIEDGDKVKVTSSLSTQEARVKVTQRVHPGTVFMPSGYGNKTPYYETSKEIDAINPNDLVPYQISDISGHAMRQEALVKIEKV</sequence>
<dbReference type="InterPro" id="IPR006963">
    <property type="entry name" value="Mopterin_OxRdtase_4Fe-4S_dom"/>
</dbReference>
<name>A0A931AV98_9FIRM</name>
<keyword evidence="8" id="KW-0408">Iron</keyword>
<dbReference type="InterPro" id="IPR050612">
    <property type="entry name" value="Prok_Mopterin_Oxidored"/>
</dbReference>
<gene>
    <name evidence="11" type="ORF">I0Q91_09530</name>
</gene>
<dbReference type="Pfam" id="PF04879">
    <property type="entry name" value="Molybdop_Fe4S4"/>
    <property type="match status" value="1"/>
</dbReference>
<dbReference type="GO" id="GO:0051539">
    <property type="term" value="F:4 iron, 4 sulfur cluster binding"/>
    <property type="evidence" value="ECO:0007669"/>
    <property type="project" value="UniProtKB-KW"/>
</dbReference>
<keyword evidence="7" id="KW-0560">Oxidoreductase</keyword>
<evidence type="ECO:0000256" key="2">
    <source>
        <dbReference type="ARBA" id="ARBA00010312"/>
    </source>
</evidence>
<evidence type="ECO:0000256" key="6">
    <source>
        <dbReference type="ARBA" id="ARBA00022729"/>
    </source>
</evidence>
<dbReference type="Pfam" id="PF00384">
    <property type="entry name" value="Molybdopterin"/>
    <property type="match status" value="1"/>
</dbReference>
<dbReference type="GO" id="GO:0046872">
    <property type="term" value="F:metal ion binding"/>
    <property type="evidence" value="ECO:0007669"/>
    <property type="project" value="UniProtKB-KW"/>
</dbReference>
<evidence type="ECO:0000313" key="12">
    <source>
        <dbReference type="Proteomes" id="UP000621436"/>
    </source>
</evidence>
<dbReference type="Gene3D" id="2.40.40.20">
    <property type="match status" value="1"/>
</dbReference>
<dbReference type="Proteomes" id="UP000621436">
    <property type="component" value="Unassembled WGS sequence"/>
</dbReference>
<evidence type="ECO:0000256" key="7">
    <source>
        <dbReference type="ARBA" id="ARBA00023002"/>
    </source>
</evidence>
<comment type="caution">
    <text evidence="11">The sequence shown here is derived from an EMBL/GenBank/DDBJ whole genome shotgun (WGS) entry which is preliminary data.</text>
</comment>
<keyword evidence="4" id="KW-0500">Molybdenum</keyword>
<comment type="similarity">
    <text evidence="2">Belongs to the prokaryotic molybdopterin-containing oxidoreductase family.</text>
</comment>
<evidence type="ECO:0000259" key="10">
    <source>
        <dbReference type="PROSITE" id="PS51669"/>
    </source>
</evidence>